<organism evidence="1 2">
    <name type="scientific">Linnemannia hyalina</name>
    <dbReference type="NCBI Taxonomy" id="64524"/>
    <lineage>
        <taxon>Eukaryota</taxon>
        <taxon>Fungi</taxon>
        <taxon>Fungi incertae sedis</taxon>
        <taxon>Mucoromycota</taxon>
        <taxon>Mortierellomycotina</taxon>
        <taxon>Mortierellomycetes</taxon>
        <taxon>Mortierellales</taxon>
        <taxon>Mortierellaceae</taxon>
        <taxon>Linnemannia</taxon>
    </lineage>
</organism>
<proteinExistence type="predicted"/>
<gene>
    <name evidence="1" type="ORF">KI688_005253</name>
</gene>
<accession>A0A9P7XLK3</accession>
<dbReference type="AlphaFoldDB" id="A0A9P7XLK3"/>
<comment type="caution">
    <text evidence="1">The sequence shown here is derived from an EMBL/GenBank/DDBJ whole genome shotgun (WGS) entry which is preliminary data.</text>
</comment>
<sequence length="235" mass="26570">MPRPSAEIWRELSSLKKRDPPASGGQPVPLRPGFNRGVDILDLTRVSVTHEAKYWFLRTCADAKELRMLEVAFMVANGKPDNCQLFLQLKKRRPQGRKVEIVEFNGYNVIDQLTYLSHLVEARSITWISPVAGRLPIQTLPLPTLVDLKQFITPTTWPKLRALDLTGIPRRQLVKFSDECIAHILDCVPDSQLEVFKLQGSTFGPLGAKALKKQFPCLQDLRLEPDGIDAQSEFL</sequence>
<evidence type="ECO:0000313" key="1">
    <source>
        <dbReference type="EMBL" id="KAG9062338.1"/>
    </source>
</evidence>
<dbReference type="OrthoDB" id="2355469at2759"/>
<dbReference type="EMBL" id="JAHRHY010000019">
    <property type="protein sequence ID" value="KAG9062338.1"/>
    <property type="molecule type" value="Genomic_DNA"/>
</dbReference>
<reference evidence="1" key="1">
    <citation type="submission" date="2021-06" db="EMBL/GenBank/DDBJ databases">
        <title>Genome Sequence of Mortierella hyaline Strain SCG-10, a Cold-Adapted, Nitrate-Reducing Fungus Isolated from Soil in Minnesota, USA.</title>
        <authorList>
            <person name="Aldossari N."/>
        </authorList>
    </citation>
    <scope>NUCLEOTIDE SEQUENCE</scope>
    <source>
        <strain evidence="1">SCG-10</strain>
    </source>
</reference>
<keyword evidence="2" id="KW-1185">Reference proteome</keyword>
<dbReference type="Proteomes" id="UP000707451">
    <property type="component" value="Unassembled WGS sequence"/>
</dbReference>
<protein>
    <submittedName>
        <fullName evidence="1">Uncharacterized protein</fullName>
    </submittedName>
</protein>
<name>A0A9P7XLK3_9FUNG</name>
<evidence type="ECO:0000313" key="2">
    <source>
        <dbReference type="Proteomes" id="UP000707451"/>
    </source>
</evidence>